<dbReference type="InterPro" id="IPR005933">
    <property type="entry name" value="PutA_C"/>
</dbReference>
<comment type="catalytic activity">
    <reaction evidence="4 5">
        <text>L-glutamate 5-semialdehyde + NAD(+) + H2O = L-glutamate + NADH + 2 H(+)</text>
        <dbReference type="Rhea" id="RHEA:30235"/>
        <dbReference type="ChEBI" id="CHEBI:15377"/>
        <dbReference type="ChEBI" id="CHEBI:15378"/>
        <dbReference type="ChEBI" id="CHEBI:29985"/>
        <dbReference type="ChEBI" id="CHEBI:57540"/>
        <dbReference type="ChEBI" id="CHEBI:57945"/>
        <dbReference type="ChEBI" id="CHEBI:58066"/>
        <dbReference type="EC" id="1.2.1.88"/>
    </reaction>
</comment>
<keyword evidence="5" id="KW-0238">DNA-binding</keyword>
<dbReference type="Pfam" id="PF14850">
    <property type="entry name" value="Pro_dh-DNA_bdg"/>
    <property type="match status" value="1"/>
</dbReference>
<dbReference type="InterPro" id="IPR002872">
    <property type="entry name" value="Proline_DH_dom"/>
</dbReference>
<reference evidence="11 12" key="1">
    <citation type="submission" date="2018-03" db="EMBL/GenBank/DDBJ databases">
        <title>Draft genome of Nitrosomonas supralitoralis APG5.</title>
        <authorList>
            <person name="Urakawa H."/>
            <person name="Lopez J.V."/>
        </authorList>
    </citation>
    <scope>NUCLEOTIDE SEQUENCE [LARGE SCALE GENOMIC DNA]</scope>
    <source>
        <strain evidence="11 12">APG5</strain>
    </source>
</reference>
<dbReference type="SUPFAM" id="SSF81935">
    <property type="entry name" value="N-terminal domain of bifunctional PutA protein"/>
    <property type="match status" value="1"/>
</dbReference>
<dbReference type="GO" id="GO:0009898">
    <property type="term" value="C:cytoplasmic side of plasma membrane"/>
    <property type="evidence" value="ECO:0007669"/>
    <property type="project" value="TreeGrafter"/>
</dbReference>
<dbReference type="PANTHER" id="PTHR42862:SF1">
    <property type="entry name" value="DELTA-1-PYRROLINE-5-CARBOXYLATE DEHYDROGENASE 2, ISOFORM A-RELATED"/>
    <property type="match status" value="1"/>
</dbReference>
<dbReference type="InterPro" id="IPR025703">
    <property type="entry name" value="Bifunct_PutA"/>
</dbReference>
<keyword evidence="5" id="KW-0678">Repressor</keyword>
<dbReference type="InterPro" id="IPR015590">
    <property type="entry name" value="Aldehyde_DH_dom"/>
</dbReference>
<evidence type="ECO:0000259" key="10">
    <source>
        <dbReference type="Pfam" id="PF18327"/>
    </source>
</evidence>
<dbReference type="PANTHER" id="PTHR42862">
    <property type="entry name" value="DELTA-1-PYRROLINE-5-CARBOXYLATE DEHYDROGENASE 1, ISOFORM A-RELATED"/>
    <property type="match status" value="1"/>
</dbReference>
<dbReference type="InterPro" id="IPR050485">
    <property type="entry name" value="Proline_metab_enzyme"/>
</dbReference>
<dbReference type="InterPro" id="IPR024089">
    <property type="entry name" value="PRODH_PutA_dom_I/II"/>
</dbReference>
<protein>
    <recommendedName>
        <fullName evidence="5">Bifunctional protein PutA</fullName>
    </recommendedName>
    <domain>
        <recommendedName>
            <fullName evidence="5">Proline dehydrogenase</fullName>
            <ecNumber evidence="5">1.5.5.2</ecNumber>
        </recommendedName>
        <alternativeName>
            <fullName evidence="5">Proline oxidase</fullName>
        </alternativeName>
    </domain>
    <domain>
        <recommendedName>
            <fullName evidence="5">Delta-1-pyrroline-5-carboxylate dehydrogenase</fullName>
            <shortName evidence="5">P5C dehydrogenase</shortName>
            <ecNumber evidence="5">1.2.1.88</ecNumber>
        </recommendedName>
        <alternativeName>
            <fullName evidence="5">L-glutamate gamma-semialdehyde dehydrogenase</fullName>
        </alternativeName>
    </domain>
</protein>
<comment type="similarity">
    <text evidence="5">In the N-terminal section; belongs to the proline dehydrogenase family.</text>
</comment>
<comment type="catalytic activity">
    <reaction evidence="5">
        <text>L-proline + a quinone = (S)-1-pyrroline-5-carboxylate + a quinol + H(+)</text>
        <dbReference type="Rhea" id="RHEA:23784"/>
        <dbReference type="ChEBI" id="CHEBI:15378"/>
        <dbReference type="ChEBI" id="CHEBI:17388"/>
        <dbReference type="ChEBI" id="CHEBI:24646"/>
        <dbReference type="ChEBI" id="CHEBI:60039"/>
        <dbReference type="ChEBI" id="CHEBI:132124"/>
        <dbReference type="EC" id="1.5.5.2"/>
    </reaction>
</comment>
<evidence type="ECO:0000256" key="3">
    <source>
        <dbReference type="ARBA" id="ARBA00023027"/>
    </source>
</evidence>
<dbReference type="GO" id="GO:0003677">
    <property type="term" value="F:DNA binding"/>
    <property type="evidence" value="ECO:0007669"/>
    <property type="project" value="UniProtKB-KW"/>
</dbReference>
<dbReference type="PIRSF" id="PIRSF000197">
    <property type="entry name" value="Bifunct_PutA"/>
    <property type="match status" value="1"/>
</dbReference>
<keyword evidence="5" id="KW-0805">Transcription regulation</keyword>
<feature type="active site" evidence="6">
    <location>
        <position position="790"/>
    </location>
</feature>
<dbReference type="InterPro" id="IPR016160">
    <property type="entry name" value="Ald_DH_CS_CYS"/>
</dbReference>
<dbReference type="InterPro" id="IPR024082">
    <property type="entry name" value="PRODH_PutA_dom_II"/>
</dbReference>
<keyword evidence="5" id="KW-0274">FAD</keyword>
<dbReference type="Pfam" id="PF18327">
    <property type="entry name" value="PRODH"/>
    <property type="match status" value="1"/>
</dbReference>
<feature type="active site" evidence="6">
    <location>
        <position position="824"/>
    </location>
</feature>
<name>A0A2P7NRE7_9PROT</name>
<feature type="domain" description="Proline utilization A proline dehydrogenase N-terminal" evidence="10">
    <location>
        <begin position="12"/>
        <end position="58"/>
    </location>
</feature>
<evidence type="ECO:0000256" key="5">
    <source>
        <dbReference type="PIRNR" id="PIRNR000197"/>
    </source>
</evidence>
<proteinExistence type="inferred from homology"/>
<comment type="caution">
    <text evidence="11">The sequence shown here is derived from an EMBL/GenBank/DDBJ whole genome shotgun (WGS) entry which is preliminary data.</text>
</comment>
<dbReference type="EC" id="1.2.1.88" evidence="5"/>
<evidence type="ECO:0000259" key="9">
    <source>
        <dbReference type="Pfam" id="PF14850"/>
    </source>
</evidence>
<dbReference type="Gene3D" id="3.20.20.220">
    <property type="match status" value="1"/>
</dbReference>
<sequence>MIHDIIFPSLIPSRTAINRAYLRDETDHLNTLFPFIRHWEHKQAQIDVLARQLANKIRNREQTRNGIDALLHEYDLSTQEGVVLLCLAEALLRIPDAVTADRLIQDKLSNAEWSRHLGHSASWLVNASTWGLLLSGKFVKLEVSSSFFNRLVSRSSEPMIRMAIKQAIRLVGHQFVMGNTIDEALTRSSNDENKRYRYSFDMLGEAALTRTDAARYWNAYHHAITTLGEQVCEGERLDHPGISVKLSALHPRYEYTQRQRVLDELTPHLLDLALAAKAANISMTIDAEETERLDLSLDLFEIVYHNDKLDGWHGFGLAVQAYQKRAIPIIDWLAQLACECKRQIPVRLVKGAYWDTEIKLAQERGLDDYPVFTRKAATDISYLACAHCLLESGDLLYPQFATHNARTVATLIVMAESRSFEFQRLHGMGEALYAIVLDEHPQFNCRVYAPVGDYQALLPYLVRRLLENGANNSFVNQIVNERITVEEIIADPVSVLEHHHPPISIPRYVYGETRLNSRGINFADREAHRHLDQALEEACRQPWLAAPIVDGQVLKGNAQTILNPADRADVIGEVLLADMNAADKALIVAYDAAPGWANRAAGERAAFLERAAELFEEQRAELMARIIREGGRTIQDALNEVREAIDFCRYYAVQARQYFEHPITLPSITGERSQLQLLGRGVFICISPWNFPVAIFTGQIAAALAAGNSVIAKPAALTPLCAAYVINLLYRAGIPQEVLHFVPGSGREIGTKLVSDTRIAGVAFTGSTSTARQINQALAQGTRILPFIAETGGQNCMIVDSSALPEQVVKDVITSAFNSCGQRCSALRVLFLQQEIAPQILEMLSGAMDELYIGNPMHLSTDIGPVISLSAHDDLQQHSERMNCEARLIKAMRLPWSSKQGNYFAPRVYEIEKFNQLQHEVFGPILHIIRYPASRLNDVVAAINSSGYGLTLGIHSRIGTTIDYITRHTHCGNVYVNRNIIGAVVGSQPFGGEGLSGTGPKAGGPHYLQRFATERVVTVNTAAIGGNAALMSLHEIKPNSDS</sequence>
<comment type="function">
    <text evidence="5">Oxidizes proline to glutamate for use as a carbon and nitrogen source.</text>
</comment>
<gene>
    <name evidence="11" type="ORF">C7H79_15905</name>
</gene>
<evidence type="ECO:0000313" key="12">
    <source>
        <dbReference type="Proteomes" id="UP000241912"/>
    </source>
</evidence>
<comment type="cofactor">
    <cofactor evidence="5">
        <name>FAD</name>
        <dbReference type="ChEBI" id="CHEBI:57692"/>
    </cofactor>
</comment>
<dbReference type="Gene3D" id="1.20.5.460">
    <property type="entry name" value="Single helix bin"/>
    <property type="match status" value="1"/>
</dbReference>
<dbReference type="UniPathway" id="UPA00261">
    <property type="reaction ID" value="UER00373"/>
</dbReference>
<dbReference type="Proteomes" id="UP000241912">
    <property type="component" value="Unassembled WGS sequence"/>
</dbReference>
<dbReference type="GO" id="GO:0004657">
    <property type="term" value="F:proline dehydrogenase activity"/>
    <property type="evidence" value="ECO:0007669"/>
    <property type="project" value="UniProtKB-UniRule"/>
</dbReference>
<organism evidence="11 12">
    <name type="scientific">Nitrosomonas supralitoralis</name>
    <dbReference type="NCBI Taxonomy" id="2116706"/>
    <lineage>
        <taxon>Bacteria</taxon>
        <taxon>Pseudomonadati</taxon>
        <taxon>Pseudomonadota</taxon>
        <taxon>Betaproteobacteria</taxon>
        <taxon>Nitrosomonadales</taxon>
        <taxon>Nitrosomonadaceae</taxon>
        <taxon>Nitrosomonas</taxon>
    </lineage>
</organism>
<evidence type="ECO:0000256" key="2">
    <source>
        <dbReference type="ARBA" id="ARBA00023002"/>
    </source>
</evidence>
<dbReference type="CDD" id="cd07125">
    <property type="entry name" value="ALDH_PutA-P5CDH"/>
    <property type="match status" value="1"/>
</dbReference>
<dbReference type="Gene3D" id="3.40.309.10">
    <property type="entry name" value="Aldehyde Dehydrogenase, Chain A, domain 2"/>
    <property type="match status" value="1"/>
</dbReference>
<dbReference type="AlphaFoldDB" id="A0A2P7NRE7"/>
<evidence type="ECO:0000313" key="11">
    <source>
        <dbReference type="EMBL" id="PSJ16009.1"/>
    </source>
</evidence>
<dbReference type="GO" id="GO:0003842">
    <property type="term" value="F:L-glutamate gamma-semialdehyde dehydrogenase activity"/>
    <property type="evidence" value="ECO:0007669"/>
    <property type="project" value="UniProtKB-UniRule"/>
</dbReference>
<dbReference type="Pfam" id="PF00171">
    <property type="entry name" value="Aldedh"/>
    <property type="match status" value="1"/>
</dbReference>
<dbReference type="EC" id="1.5.5.2" evidence="5"/>
<keyword evidence="5" id="KW-0804">Transcription</keyword>
<dbReference type="InterPro" id="IPR024090">
    <property type="entry name" value="PRODH_PutA_dom_I"/>
</dbReference>
<dbReference type="InterPro" id="IPR016163">
    <property type="entry name" value="Ald_DH_C"/>
</dbReference>
<keyword evidence="5" id="KW-0642">Proline metabolism</keyword>
<keyword evidence="2 5" id="KW-0560">Oxidoreductase</keyword>
<comment type="pathway">
    <text evidence="5">Amino-acid degradation; L-proline degradation into L-glutamate; L-glutamate from L-proline: step 1/2.</text>
</comment>
<keyword evidence="12" id="KW-1185">Reference proteome</keyword>
<dbReference type="Pfam" id="PF01619">
    <property type="entry name" value="Pro_dh"/>
    <property type="match status" value="1"/>
</dbReference>
<dbReference type="InterPro" id="IPR016161">
    <property type="entry name" value="Ald_DH/histidinol_DH"/>
</dbReference>
<dbReference type="PROSITE" id="PS00070">
    <property type="entry name" value="ALDEHYDE_DEHYDR_CYS"/>
    <property type="match status" value="1"/>
</dbReference>
<dbReference type="NCBIfam" id="TIGR01238">
    <property type="entry name" value="D1pyr5carbox3"/>
    <property type="match status" value="1"/>
</dbReference>
<dbReference type="OrthoDB" id="6187633at2"/>
<keyword evidence="5" id="KW-0285">Flavoprotein</keyword>
<evidence type="ECO:0000259" key="8">
    <source>
        <dbReference type="Pfam" id="PF01619"/>
    </source>
</evidence>
<dbReference type="GO" id="GO:0003700">
    <property type="term" value="F:DNA-binding transcription factor activity"/>
    <property type="evidence" value="ECO:0007669"/>
    <property type="project" value="InterPro"/>
</dbReference>
<feature type="domain" description="Aldehyde dehydrogenase" evidence="7">
    <location>
        <begin position="559"/>
        <end position="1015"/>
    </location>
</feature>
<feature type="domain" description="Proline dehydrogenase" evidence="8">
    <location>
        <begin position="186"/>
        <end position="477"/>
    </location>
</feature>
<dbReference type="GO" id="GO:0010133">
    <property type="term" value="P:L-proline catabolic process to L-glutamate"/>
    <property type="evidence" value="ECO:0007669"/>
    <property type="project" value="UniProtKB-UniRule"/>
</dbReference>
<dbReference type="SUPFAM" id="SSF51730">
    <property type="entry name" value="FAD-linked oxidoreductase"/>
    <property type="match status" value="1"/>
</dbReference>
<dbReference type="InterPro" id="IPR029041">
    <property type="entry name" value="FAD-linked_oxidoreductase-like"/>
</dbReference>
<dbReference type="InterPro" id="IPR016162">
    <property type="entry name" value="Ald_DH_N"/>
</dbReference>
<keyword evidence="3 5" id="KW-0520">NAD</keyword>
<dbReference type="SUPFAM" id="SSF53720">
    <property type="entry name" value="ALDH-like"/>
    <property type="match status" value="1"/>
</dbReference>
<evidence type="ECO:0000256" key="6">
    <source>
        <dbReference type="PIRSR" id="PIRSR000197-1"/>
    </source>
</evidence>
<comment type="similarity">
    <text evidence="5">In the C-terminal section; belongs to the aldehyde dehydrogenase family.</text>
</comment>
<dbReference type="NCBIfam" id="NF008869">
    <property type="entry name" value="PRK11904.1"/>
    <property type="match status" value="1"/>
</dbReference>
<dbReference type="EMBL" id="PXXU01000086">
    <property type="protein sequence ID" value="PSJ16009.1"/>
    <property type="molecule type" value="Genomic_DNA"/>
</dbReference>
<evidence type="ECO:0000256" key="1">
    <source>
        <dbReference type="ARBA" id="ARBA00004786"/>
    </source>
</evidence>
<evidence type="ECO:0000256" key="4">
    <source>
        <dbReference type="ARBA" id="ARBA00048142"/>
    </source>
</evidence>
<feature type="domain" description="Proline dehydrogenase PutA" evidence="9">
    <location>
        <begin position="67"/>
        <end position="175"/>
    </location>
</feature>
<dbReference type="FunFam" id="3.40.309.10:FF:000005">
    <property type="entry name" value="1-pyrroline-5-carboxylate dehydrogenase 1"/>
    <property type="match status" value="1"/>
</dbReference>
<evidence type="ECO:0000259" key="7">
    <source>
        <dbReference type="Pfam" id="PF00171"/>
    </source>
</evidence>
<dbReference type="Gene3D" id="3.40.605.10">
    <property type="entry name" value="Aldehyde Dehydrogenase, Chain A, domain 1"/>
    <property type="match status" value="1"/>
</dbReference>
<dbReference type="InterPro" id="IPR041349">
    <property type="entry name" value="PRODH"/>
</dbReference>
<accession>A0A2P7NRE7</accession>
<comment type="pathway">
    <text evidence="1 5">Amino-acid degradation; L-proline degradation into L-glutamate; L-glutamate from L-proline: step 2/2.</text>
</comment>
<dbReference type="Gene3D" id="1.20.5.550">
    <property type="entry name" value="Single Helix bin"/>
    <property type="match status" value="1"/>
</dbReference>
<dbReference type="RefSeq" id="WP_106708246.1">
    <property type="nucleotide sequence ID" value="NZ_PXXU01000086.1"/>
</dbReference>